<evidence type="ECO:0000313" key="3">
    <source>
        <dbReference type="Proteomes" id="UP000076738"/>
    </source>
</evidence>
<name>A0A167PJR2_CALVF</name>
<gene>
    <name evidence="2" type="ORF">CALVIDRAFT_534954</name>
</gene>
<protein>
    <submittedName>
        <fullName evidence="2">Uncharacterized protein</fullName>
    </submittedName>
</protein>
<proteinExistence type="predicted"/>
<keyword evidence="3" id="KW-1185">Reference proteome</keyword>
<evidence type="ECO:0000313" key="2">
    <source>
        <dbReference type="EMBL" id="KZO98868.1"/>
    </source>
</evidence>
<evidence type="ECO:0000256" key="1">
    <source>
        <dbReference type="SAM" id="MobiDB-lite"/>
    </source>
</evidence>
<organism evidence="2 3">
    <name type="scientific">Calocera viscosa (strain TUFC12733)</name>
    <dbReference type="NCBI Taxonomy" id="1330018"/>
    <lineage>
        <taxon>Eukaryota</taxon>
        <taxon>Fungi</taxon>
        <taxon>Dikarya</taxon>
        <taxon>Basidiomycota</taxon>
        <taxon>Agaricomycotina</taxon>
        <taxon>Dacrymycetes</taxon>
        <taxon>Dacrymycetales</taxon>
        <taxon>Dacrymycetaceae</taxon>
        <taxon>Calocera</taxon>
    </lineage>
</organism>
<dbReference type="Proteomes" id="UP000076738">
    <property type="component" value="Unassembled WGS sequence"/>
</dbReference>
<dbReference type="EMBL" id="KV417274">
    <property type="protein sequence ID" value="KZO98868.1"/>
    <property type="molecule type" value="Genomic_DNA"/>
</dbReference>
<dbReference type="AlphaFoldDB" id="A0A167PJR2"/>
<reference evidence="2 3" key="1">
    <citation type="journal article" date="2016" name="Mol. Biol. Evol.">
        <title>Comparative Genomics of Early-Diverging Mushroom-Forming Fungi Provides Insights into the Origins of Lignocellulose Decay Capabilities.</title>
        <authorList>
            <person name="Nagy L.G."/>
            <person name="Riley R."/>
            <person name="Tritt A."/>
            <person name="Adam C."/>
            <person name="Daum C."/>
            <person name="Floudas D."/>
            <person name="Sun H."/>
            <person name="Yadav J.S."/>
            <person name="Pangilinan J."/>
            <person name="Larsson K.H."/>
            <person name="Matsuura K."/>
            <person name="Barry K."/>
            <person name="Labutti K."/>
            <person name="Kuo R."/>
            <person name="Ohm R.A."/>
            <person name="Bhattacharya S.S."/>
            <person name="Shirouzu T."/>
            <person name="Yoshinaga Y."/>
            <person name="Martin F.M."/>
            <person name="Grigoriev I.V."/>
            <person name="Hibbett D.S."/>
        </authorList>
    </citation>
    <scope>NUCLEOTIDE SEQUENCE [LARGE SCALE GENOMIC DNA]</scope>
    <source>
        <strain evidence="2 3">TUFC12733</strain>
    </source>
</reference>
<sequence length="229" mass="24723">MLALSQNAQNAAPEWIILPNSEYPSNFHCDLAESRHSYRIHLERSWPRENNSVVRDRLNTMRAQQADVDMEEAKEVDRATAAAQVAGNVSSLPSGSSWPQPFLSTTEYDMKVSASRSRRESGSIAYSTTGSDTLTSSTVSSGTSSPLALSKTLFSEQDPSRLHNLGALQGVSTSPSKHHLHAQTLGSPARSEKVPPLTNDGAVVLSTSQSATGVQPIATAYRWSNVRGK</sequence>
<accession>A0A167PJR2</accession>
<feature type="compositionally biased region" description="Low complexity" evidence="1">
    <location>
        <begin position="127"/>
        <end position="145"/>
    </location>
</feature>
<feature type="region of interest" description="Disordered" evidence="1">
    <location>
        <begin position="113"/>
        <end position="145"/>
    </location>
</feature>